<proteinExistence type="predicted"/>
<feature type="transmembrane region" description="Helical" evidence="1">
    <location>
        <begin position="9"/>
        <end position="26"/>
    </location>
</feature>
<keyword evidence="1" id="KW-0812">Transmembrane</keyword>
<name>A0A0C2VXK8_9BACL</name>
<dbReference type="RefSeq" id="WP_152614650.1">
    <property type="nucleotide sequence ID" value="NZ_JXRQ01000008.1"/>
</dbReference>
<dbReference type="AlphaFoldDB" id="A0A0C2VXK8"/>
<comment type="caution">
    <text evidence="2">The sequence shown here is derived from an EMBL/GenBank/DDBJ whole genome shotgun (WGS) entry which is preliminary data.</text>
</comment>
<dbReference type="PATRIC" id="fig|135826.4.peg.535"/>
<protein>
    <submittedName>
        <fullName evidence="2">Uncharacterized protein</fullName>
    </submittedName>
</protein>
<gene>
    <name evidence="2" type="ORF">KP77_05380</name>
</gene>
<organism evidence="2 3">
    <name type="scientific">Jeotgalibacillus alimentarius</name>
    <dbReference type="NCBI Taxonomy" id="135826"/>
    <lineage>
        <taxon>Bacteria</taxon>
        <taxon>Bacillati</taxon>
        <taxon>Bacillota</taxon>
        <taxon>Bacilli</taxon>
        <taxon>Bacillales</taxon>
        <taxon>Caryophanaceae</taxon>
        <taxon>Jeotgalibacillus</taxon>
    </lineage>
</organism>
<feature type="transmembrane region" description="Helical" evidence="1">
    <location>
        <begin position="32"/>
        <end position="51"/>
    </location>
</feature>
<accession>A0A0C2VXK8</accession>
<reference evidence="2 3" key="1">
    <citation type="submission" date="2015-01" db="EMBL/GenBank/DDBJ databases">
        <title>Genome sequence of Jeotgalibacillus alimentarius.</title>
        <authorList>
            <person name="Goh K.M."/>
            <person name="Chan K.-G."/>
            <person name="Yaakop A.S."/>
            <person name="Ee R."/>
            <person name="Gan H.M."/>
            <person name="Chan C.S."/>
        </authorList>
    </citation>
    <scope>NUCLEOTIDE SEQUENCE [LARGE SCALE GENOMIC DNA]</scope>
    <source>
        <strain evidence="2 3">YKJ-13</strain>
    </source>
</reference>
<keyword evidence="1" id="KW-0472">Membrane</keyword>
<dbReference type="EMBL" id="JXRQ01000008">
    <property type="protein sequence ID" value="KIL53562.1"/>
    <property type="molecule type" value="Genomic_DNA"/>
</dbReference>
<sequence length="60" mass="7011">MMKIFKRSLLIGVLIFTFAVIMLDIFDASRPFLTALIIALIISEIIFAYRIDQYKKKENI</sequence>
<evidence type="ECO:0000313" key="2">
    <source>
        <dbReference type="EMBL" id="KIL53562.1"/>
    </source>
</evidence>
<keyword evidence="3" id="KW-1185">Reference proteome</keyword>
<evidence type="ECO:0000256" key="1">
    <source>
        <dbReference type="SAM" id="Phobius"/>
    </source>
</evidence>
<dbReference type="Proteomes" id="UP000031950">
    <property type="component" value="Unassembled WGS sequence"/>
</dbReference>
<evidence type="ECO:0000313" key="3">
    <source>
        <dbReference type="Proteomes" id="UP000031950"/>
    </source>
</evidence>
<keyword evidence="1" id="KW-1133">Transmembrane helix</keyword>
<dbReference type="STRING" id="135826.KP77_05380"/>